<evidence type="ECO:0000313" key="2">
    <source>
        <dbReference type="WBParaSite" id="HPLM_0000401301-mRNA-1"/>
    </source>
</evidence>
<name>A0A0N4W2P6_HAEPC</name>
<feature type="compositionally biased region" description="Basic residues" evidence="1">
    <location>
        <begin position="101"/>
        <end position="110"/>
    </location>
</feature>
<protein>
    <submittedName>
        <fullName evidence="2">DZF domain-containing protein</fullName>
    </submittedName>
</protein>
<dbReference type="AlphaFoldDB" id="A0A0N4W2P6"/>
<organism evidence="2">
    <name type="scientific">Haemonchus placei</name>
    <name type="common">Barber's pole worm</name>
    <dbReference type="NCBI Taxonomy" id="6290"/>
    <lineage>
        <taxon>Eukaryota</taxon>
        <taxon>Metazoa</taxon>
        <taxon>Ecdysozoa</taxon>
        <taxon>Nematoda</taxon>
        <taxon>Chromadorea</taxon>
        <taxon>Rhabditida</taxon>
        <taxon>Rhabditina</taxon>
        <taxon>Rhabditomorpha</taxon>
        <taxon>Strongyloidea</taxon>
        <taxon>Trichostrongylidae</taxon>
        <taxon>Haemonchus</taxon>
    </lineage>
</organism>
<feature type="region of interest" description="Disordered" evidence="1">
    <location>
        <begin position="58"/>
        <end position="116"/>
    </location>
</feature>
<dbReference type="WBParaSite" id="HPLM_0000401301-mRNA-1">
    <property type="protein sequence ID" value="HPLM_0000401301-mRNA-1"/>
    <property type="gene ID" value="HPLM_0000401301"/>
</dbReference>
<proteinExistence type="predicted"/>
<reference evidence="2" key="1">
    <citation type="submission" date="2017-02" db="UniProtKB">
        <authorList>
            <consortium name="WormBaseParasite"/>
        </authorList>
    </citation>
    <scope>IDENTIFICATION</scope>
</reference>
<sequence length="116" mass="13704">LAVPVESRYLKRPDTVQALYTAEMMAQVGMREDQEELLGIWVRLGTKVQEELYMFGKEEAEEGEEEEVVVEEEEEEEGVQRRVKELDRKEELHKTKDQQQTRRRKVRRGSHPSCLT</sequence>
<evidence type="ECO:0000256" key="1">
    <source>
        <dbReference type="SAM" id="MobiDB-lite"/>
    </source>
</evidence>
<feature type="compositionally biased region" description="Basic and acidic residues" evidence="1">
    <location>
        <begin position="78"/>
        <end position="100"/>
    </location>
</feature>
<feature type="compositionally biased region" description="Acidic residues" evidence="1">
    <location>
        <begin position="59"/>
        <end position="77"/>
    </location>
</feature>
<accession>A0A0N4W2P6</accession>